<feature type="non-terminal residue" evidence="2">
    <location>
        <position position="282"/>
    </location>
</feature>
<gene>
    <name evidence="2" type="ORF">PFISCL1PPCAC_22534</name>
</gene>
<feature type="non-terminal residue" evidence="2">
    <location>
        <position position="1"/>
    </location>
</feature>
<accession>A0AAV5WH75</accession>
<organism evidence="2 3">
    <name type="scientific">Pristionchus fissidentatus</name>
    <dbReference type="NCBI Taxonomy" id="1538716"/>
    <lineage>
        <taxon>Eukaryota</taxon>
        <taxon>Metazoa</taxon>
        <taxon>Ecdysozoa</taxon>
        <taxon>Nematoda</taxon>
        <taxon>Chromadorea</taxon>
        <taxon>Rhabditida</taxon>
        <taxon>Rhabditina</taxon>
        <taxon>Diplogasteromorpha</taxon>
        <taxon>Diplogasteroidea</taxon>
        <taxon>Neodiplogasteridae</taxon>
        <taxon>Pristionchus</taxon>
    </lineage>
</organism>
<name>A0AAV5WH75_9BILA</name>
<dbReference type="AlphaFoldDB" id="A0AAV5WH75"/>
<feature type="region of interest" description="Disordered" evidence="1">
    <location>
        <begin position="199"/>
        <end position="220"/>
    </location>
</feature>
<evidence type="ECO:0000313" key="3">
    <source>
        <dbReference type="Proteomes" id="UP001432322"/>
    </source>
</evidence>
<reference evidence="2" key="1">
    <citation type="submission" date="2023-10" db="EMBL/GenBank/DDBJ databases">
        <title>Genome assembly of Pristionchus species.</title>
        <authorList>
            <person name="Yoshida K."/>
            <person name="Sommer R.J."/>
        </authorList>
    </citation>
    <scope>NUCLEOTIDE SEQUENCE</scope>
    <source>
        <strain evidence="2">RS5133</strain>
    </source>
</reference>
<evidence type="ECO:0000256" key="1">
    <source>
        <dbReference type="SAM" id="MobiDB-lite"/>
    </source>
</evidence>
<dbReference type="Proteomes" id="UP001432322">
    <property type="component" value="Unassembled WGS sequence"/>
</dbReference>
<sequence length="282" mass="31121">ELALVTIEEWSEKACTSGSKDGVVVTAALQLMKCFVTRDIEALASATITLGSKHSDIFDQGDKQWCSMQTESVSRFLLYGVLKALHATARAITATGKIDFGGSQGTNTMPDRVIKEEMKDDETMENGKSPPLFTAPLEDSVKLEAEIEEEEPLCPPLIDTIKIRTSFTAAPSGSNSTSKSAPSIRFRKATKREYAYAMNTAPSTSKAAKSNPSEVDSNDSRGLISPVNDCAPLVKRHTWMYHCKECGVAFRDFRKYESHNHSLPTFPCEECDWTFGNRTDRD</sequence>
<evidence type="ECO:0008006" key="4">
    <source>
        <dbReference type="Google" id="ProtNLM"/>
    </source>
</evidence>
<keyword evidence="3" id="KW-1185">Reference proteome</keyword>
<proteinExistence type="predicted"/>
<protein>
    <recommendedName>
        <fullName evidence="4">C2H2-type domain-containing protein</fullName>
    </recommendedName>
</protein>
<dbReference type="EMBL" id="BTSY01000006">
    <property type="protein sequence ID" value="GMT31237.1"/>
    <property type="molecule type" value="Genomic_DNA"/>
</dbReference>
<feature type="compositionally biased region" description="Polar residues" evidence="1">
    <location>
        <begin position="200"/>
        <end position="215"/>
    </location>
</feature>
<comment type="caution">
    <text evidence="2">The sequence shown here is derived from an EMBL/GenBank/DDBJ whole genome shotgun (WGS) entry which is preliminary data.</text>
</comment>
<evidence type="ECO:0000313" key="2">
    <source>
        <dbReference type="EMBL" id="GMT31237.1"/>
    </source>
</evidence>